<dbReference type="PRINTS" id="PR00081">
    <property type="entry name" value="GDHRDH"/>
</dbReference>
<evidence type="ECO:0000256" key="1">
    <source>
        <dbReference type="ARBA" id="ARBA00006484"/>
    </source>
</evidence>
<dbReference type="AlphaFoldDB" id="A0A062IDX0"/>
<accession>A0A062IDX0</accession>
<dbReference type="PANTHER" id="PTHR42760:SF133">
    <property type="entry name" value="3-OXOACYL-[ACYL-CARRIER-PROTEIN] REDUCTASE"/>
    <property type="match status" value="1"/>
</dbReference>
<dbReference type="FunFam" id="3.40.50.720:FF:000084">
    <property type="entry name" value="Short-chain dehydrogenase reductase"/>
    <property type="match status" value="1"/>
</dbReference>
<dbReference type="RefSeq" id="WP_024437479.1">
    <property type="nucleotide sequence ID" value="NZ_JMOD01000068.1"/>
</dbReference>
<comment type="caution">
    <text evidence="4">The sequence shown here is derived from an EMBL/GenBank/DDBJ whole genome shotgun (WGS) entry which is preliminary data.</text>
</comment>
<evidence type="ECO:0000256" key="2">
    <source>
        <dbReference type="ARBA" id="ARBA00023002"/>
    </source>
</evidence>
<comment type="similarity">
    <text evidence="1 3">Belongs to the short-chain dehydrogenases/reductases (SDR) family.</text>
</comment>
<dbReference type="PATRIC" id="fig|1310697.3.peg.2972"/>
<sequence>MNIFDVKDKYILITGASSGLGHHIAELFAKAGANIVICARRLERLKELESHIKNEYGVQVYTFALDVNDRSAVKDMLSSLEAEGVTIDVLINNAGVSDTKRFLDYNDEDWDKIVDTNLKAPWQCAQEVVQHMIKAERKGSIINITSILSQSTNLGVSPYCASKAGLRHLTEVMAVELARFGINVNAIAPGYMITEINEEYLTSEAGQQLLKKIPTRKFVEFDDLNGPLLLLASQAGQGITGIEIKVDGGHSAAPI</sequence>
<dbReference type="Gene3D" id="3.40.50.720">
    <property type="entry name" value="NAD(P)-binding Rossmann-like Domain"/>
    <property type="match status" value="1"/>
</dbReference>
<dbReference type="PROSITE" id="PS00061">
    <property type="entry name" value="ADH_SHORT"/>
    <property type="match status" value="1"/>
</dbReference>
<dbReference type="InterPro" id="IPR020904">
    <property type="entry name" value="Sc_DH/Rdtase_CS"/>
</dbReference>
<dbReference type="EMBL" id="JMOD01000068">
    <property type="protein sequence ID" value="KCY17071.1"/>
    <property type="molecule type" value="Genomic_DNA"/>
</dbReference>
<dbReference type="Pfam" id="PF00106">
    <property type="entry name" value="adh_short"/>
    <property type="match status" value="1"/>
</dbReference>
<evidence type="ECO:0000256" key="3">
    <source>
        <dbReference type="RuleBase" id="RU000363"/>
    </source>
</evidence>
<organism evidence="4 5">
    <name type="scientific">Acinetobacter baumannii 21072</name>
    <dbReference type="NCBI Taxonomy" id="1310697"/>
    <lineage>
        <taxon>Bacteria</taxon>
        <taxon>Pseudomonadati</taxon>
        <taxon>Pseudomonadota</taxon>
        <taxon>Gammaproteobacteria</taxon>
        <taxon>Moraxellales</taxon>
        <taxon>Moraxellaceae</taxon>
        <taxon>Acinetobacter</taxon>
        <taxon>Acinetobacter calcoaceticus/baumannii complex</taxon>
    </lineage>
</organism>
<dbReference type="CDD" id="cd05233">
    <property type="entry name" value="SDR_c"/>
    <property type="match status" value="1"/>
</dbReference>
<dbReference type="GO" id="GO:0016616">
    <property type="term" value="F:oxidoreductase activity, acting on the CH-OH group of donors, NAD or NADP as acceptor"/>
    <property type="evidence" value="ECO:0007669"/>
    <property type="project" value="TreeGrafter"/>
</dbReference>
<name>A0A062IDX0_ACIBA</name>
<gene>
    <name evidence="4" type="ORF">J596_3103</name>
</gene>
<evidence type="ECO:0000313" key="5">
    <source>
        <dbReference type="Proteomes" id="UP000027327"/>
    </source>
</evidence>
<dbReference type="InterPro" id="IPR002347">
    <property type="entry name" value="SDR_fam"/>
</dbReference>
<dbReference type="Proteomes" id="UP000027327">
    <property type="component" value="Unassembled WGS sequence"/>
</dbReference>
<evidence type="ECO:0000313" key="4">
    <source>
        <dbReference type="EMBL" id="KCY17071.1"/>
    </source>
</evidence>
<dbReference type="PANTHER" id="PTHR42760">
    <property type="entry name" value="SHORT-CHAIN DEHYDROGENASES/REDUCTASES FAMILY MEMBER"/>
    <property type="match status" value="1"/>
</dbReference>
<proteinExistence type="inferred from homology"/>
<dbReference type="InterPro" id="IPR036291">
    <property type="entry name" value="NAD(P)-bd_dom_sf"/>
</dbReference>
<dbReference type="PRINTS" id="PR00080">
    <property type="entry name" value="SDRFAMILY"/>
</dbReference>
<reference evidence="4 5" key="1">
    <citation type="submission" date="2014-04" db="EMBL/GenBank/DDBJ databases">
        <title>Comparative genomics and transcriptomics to identify genetic mechanisms underlying the emergence of carbapenem resistant Acinetobacter baumannii (CRAb).</title>
        <authorList>
            <person name="Harris A.D."/>
            <person name="Johnson K.J."/>
            <person name="George J."/>
            <person name="Nadendla S."/>
            <person name="Daugherty S.C."/>
            <person name="Parankush S."/>
            <person name="Sadzewicz L."/>
            <person name="Tallon L."/>
            <person name="Sengamalay N."/>
            <person name="Hazen T.H."/>
            <person name="Rasko D.A."/>
        </authorList>
    </citation>
    <scope>NUCLEOTIDE SEQUENCE [LARGE SCALE GENOMIC DNA]</scope>
    <source>
        <strain evidence="4 5">21072</strain>
    </source>
</reference>
<dbReference type="SUPFAM" id="SSF51735">
    <property type="entry name" value="NAD(P)-binding Rossmann-fold domains"/>
    <property type="match status" value="1"/>
</dbReference>
<protein>
    <submittedName>
        <fullName evidence="4">Short chain dehydrogenase family protein</fullName>
    </submittedName>
</protein>
<keyword evidence="2" id="KW-0560">Oxidoreductase</keyword>